<keyword evidence="4 6" id="KW-1133">Transmembrane helix</keyword>
<proteinExistence type="inferred from homology"/>
<dbReference type="Proteomes" id="UP000677054">
    <property type="component" value="Unassembled WGS sequence"/>
</dbReference>
<evidence type="ECO:0000256" key="3">
    <source>
        <dbReference type="ARBA" id="ARBA00022692"/>
    </source>
</evidence>
<dbReference type="PANTHER" id="PTHR19282">
    <property type="entry name" value="TETRASPANIN"/>
    <property type="match status" value="1"/>
</dbReference>
<evidence type="ECO:0000256" key="1">
    <source>
        <dbReference type="ARBA" id="ARBA00004141"/>
    </source>
</evidence>
<evidence type="ECO:0000256" key="4">
    <source>
        <dbReference type="ARBA" id="ARBA00022989"/>
    </source>
</evidence>
<protein>
    <recommendedName>
        <fullName evidence="9">Tetraspanin</fullName>
    </recommendedName>
</protein>
<feature type="transmembrane region" description="Helical" evidence="6">
    <location>
        <begin position="89"/>
        <end position="113"/>
    </location>
</feature>
<dbReference type="InterPro" id="IPR000301">
    <property type="entry name" value="Tetraspanin_animals"/>
</dbReference>
<dbReference type="PANTHER" id="PTHR19282:SF534">
    <property type="entry name" value="TETRASPANIN FAMILY-RELATED"/>
    <property type="match status" value="1"/>
</dbReference>
<evidence type="ECO:0000313" key="8">
    <source>
        <dbReference type="Proteomes" id="UP000677054"/>
    </source>
</evidence>
<dbReference type="InterPro" id="IPR018499">
    <property type="entry name" value="Tetraspanin/Peripherin"/>
</dbReference>
<dbReference type="Pfam" id="PF00335">
    <property type="entry name" value="Tetraspanin"/>
    <property type="match status" value="1"/>
</dbReference>
<dbReference type="PROSITE" id="PS00421">
    <property type="entry name" value="TM4_1"/>
    <property type="match status" value="1"/>
</dbReference>
<gene>
    <name evidence="7" type="ORF">DSTB1V02_LOCUS1755</name>
</gene>
<dbReference type="PIRSF" id="PIRSF002419">
    <property type="entry name" value="Tetraspanin"/>
    <property type="match status" value="1"/>
</dbReference>
<accession>A0A7R8X133</accession>
<dbReference type="EMBL" id="CAJPEV010000175">
    <property type="protein sequence ID" value="CAG0881838.1"/>
    <property type="molecule type" value="Genomic_DNA"/>
</dbReference>
<name>A0A7R8X133_9CRUS</name>
<dbReference type="InterPro" id="IPR018503">
    <property type="entry name" value="Tetraspanin_CS"/>
</dbReference>
<keyword evidence="3 6" id="KW-0812">Transmembrane</keyword>
<sequence>MGKFDARNVPACPKYLLFVFNLIVLIGGLVLTIIGIVAVANEDYFKGEEFVDHDMFRAGAIVIIVVGVITVFFSFFGCCGAIKESKCLLMTYAVLTTLALIGIGTVAILGFVFKADIVQEMKVALEDKMKNYNDKLNKEAWDNLQQNCENPSVENGNIYTSGCMDIVYKLEKYAGTLAIVALVFAILMILGVILACIVGCAA</sequence>
<reference evidence="7" key="1">
    <citation type="submission" date="2020-11" db="EMBL/GenBank/DDBJ databases">
        <authorList>
            <person name="Tran Van P."/>
        </authorList>
    </citation>
    <scope>NUCLEOTIDE SEQUENCE</scope>
</reference>
<dbReference type="OrthoDB" id="71600at2759"/>
<feature type="transmembrane region" description="Helical" evidence="6">
    <location>
        <begin position="60"/>
        <end position="82"/>
    </location>
</feature>
<dbReference type="GO" id="GO:0005886">
    <property type="term" value="C:plasma membrane"/>
    <property type="evidence" value="ECO:0007669"/>
    <property type="project" value="TreeGrafter"/>
</dbReference>
<comment type="similarity">
    <text evidence="2">Belongs to the tetraspanin (TM4SF) family.</text>
</comment>
<organism evidence="7">
    <name type="scientific">Darwinula stevensoni</name>
    <dbReference type="NCBI Taxonomy" id="69355"/>
    <lineage>
        <taxon>Eukaryota</taxon>
        <taxon>Metazoa</taxon>
        <taxon>Ecdysozoa</taxon>
        <taxon>Arthropoda</taxon>
        <taxon>Crustacea</taxon>
        <taxon>Oligostraca</taxon>
        <taxon>Ostracoda</taxon>
        <taxon>Podocopa</taxon>
        <taxon>Podocopida</taxon>
        <taxon>Darwinulocopina</taxon>
        <taxon>Darwinuloidea</taxon>
        <taxon>Darwinulidae</taxon>
        <taxon>Darwinula</taxon>
    </lineage>
</organism>
<evidence type="ECO:0000256" key="2">
    <source>
        <dbReference type="ARBA" id="ARBA00006840"/>
    </source>
</evidence>
<evidence type="ECO:0000256" key="5">
    <source>
        <dbReference type="ARBA" id="ARBA00023136"/>
    </source>
</evidence>
<feature type="transmembrane region" description="Helical" evidence="6">
    <location>
        <begin position="15"/>
        <end position="40"/>
    </location>
</feature>
<keyword evidence="8" id="KW-1185">Reference proteome</keyword>
<evidence type="ECO:0008006" key="9">
    <source>
        <dbReference type="Google" id="ProtNLM"/>
    </source>
</evidence>
<comment type="subcellular location">
    <subcellularLocation>
        <location evidence="1">Membrane</location>
        <topology evidence="1">Multi-pass membrane protein</topology>
    </subcellularLocation>
</comment>
<dbReference type="PRINTS" id="PR00259">
    <property type="entry name" value="TMFOUR"/>
</dbReference>
<feature type="transmembrane region" description="Helical" evidence="6">
    <location>
        <begin position="177"/>
        <end position="201"/>
    </location>
</feature>
<dbReference type="AlphaFoldDB" id="A0A7R8X133"/>
<keyword evidence="5 6" id="KW-0472">Membrane</keyword>
<dbReference type="EMBL" id="LR899692">
    <property type="protein sequence ID" value="CAD7241775.1"/>
    <property type="molecule type" value="Genomic_DNA"/>
</dbReference>
<evidence type="ECO:0000256" key="6">
    <source>
        <dbReference type="SAM" id="Phobius"/>
    </source>
</evidence>
<evidence type="ECO:0000313" key="7">
    <source>
        <dbReference type="EMBL" id="CAD7241775.1"/>
    </source>
</evidence>